<keyword evidence="3" id="KW-1185">Reference proteome</keyword>
<gene>
    <name evidence="2" type="ORF">BDV96DRAFT_581513</name>
</gene>
<name>A0A6A5YYL0_9PLEO</name>
<proteinExistence type="predicted"/>
<evidence type="ECO:0000313" key="3">
    <source>
        <dbReference type="Proteomes" id="UP000799770"/>
    </source>
</evidence>
<evidence type="ECO:0000256" key="1">
    <source>
        <dbReference type="SAM" id="MobiDB-lite"/>
    </source>
</evidence>
<accession>A0A6A5YYL0</accession>
<feature type="compositionally biased region" description="Polar residues" evidence="1">
    <location>
        <begin position="59"/>
        <end position="86"/>
    </location>
</feature>
<evidence type="ECO:0000313" key="2">
    <source>
        <dbReference type="EMBL" id="KAF2111667.1"/>
    </source>
</evidence>
<protein>
    <submittedName>
        <fullName evidence="2">Uncharacterized protein</fullName>
    </submittedName>
</protein>
<feature type="region of interest" description="Disordered" evidence="1">
    <location>
        <begin position="19"/>
        <end position="86"/>
    </location>
</feature>
<feature type="compositionally biased region" description="Polar residues" evidence="1">
    <location>
        <begin position="19"/>
        <end position="33"/>
    </location>
</feature>
<sequence length="250" mass="28196">MSTTLQRFAPSLRFFQFPHRQSLSQSPPSSCTNYAADKSRSEYIPPSPESDEQGYYTASEGSQSQGYFTLESSPNHRATESNKVVASHGTSLTTPKFVPLAPAFQPNTTHDGSVDAPLAEDEKDTWYLCRPYDLFGNPFPPTSSTKVDNLAPFSAKLPSSLQAVFTAPLLNCRLRWSDLAYVRRHFRENDGLVRYLQDVLKTLWDDETIVDIGEARAEIQTMLDEHNRSTIALLNWTPCDCYVRPVEDYL</sequence>
<organism evidence="2 3">
    <name type="scientific">Lophiotrema nucula</name>
    <dbReference type="NCBI Taxonomy" id="690887"/>
    <lineage>
        <taxon>Eukaryota</taxon>
        <taxon>Fungi</taxon>
        <taxon>Dikarya</taxon>
        <taxon>Ascomycota</taxon>
        <taxon>Pezizomycotina</taxon>
        <taxon>Dothideomycetes</taxon>
        <taxon>Pleosporomycetidae</taxon>
        <taxon>Pleosporales</taxon>
        <taxon>Lophiotremataceae</taxon>
        <taxon>Lophiotrema</taxon>
    </lineage>
</organism>
<dbReference type="AlphaFoldDB" id="A0A6A5YYL0"/>
<dbReference type="EMBL" id="ML977333">
    <property type="protein sequence ID" value="KAF2111667.1"/>
    <property type="molecule type" value="Genomic_DNA"/>
</dbReference>
<dbReference type="Proteomes" id="UP000799770">
    <property type="component" value="Unassembled WGS sequence"/>
</dbReference>
<reference evidence="2" key="1">
    <citation type="journal article" date="2020" name="Stud. Mycol.">
        <title>101 Dothideomycetes genomes: a test case for predicting lifestyles and emergence of pathogens.</title>
        <authorList>
            <person name="Haridas S."/>
            <person name="Albert R."/>
            <person name="Binder M."/>
            <person name="Bloem J."/>
            <person name="Labutti K."/>
            <person name="Salamov A."/>
            <person name="Andreopoulos B."/>
            <person name="Baker S."/>
            <person name="Barry K."/>
            <person name="Bills G."/>
            <person name="Bluhm B."/>
            <person name="Cannon C."/>
            <person name="Castanera R."/>
            <person name="Culley D."/>
            <person name="Daum C."/>
            <person name="Ezra D."/>
            <person name="Gonzalez J."/>
            <person name="Henrissat B."/>
            <person name="Kuo A."/>
            <person name="Liang C."/>
            <person name="Lipzen A."/>
            <person name="Lutzoni F."/>
            <person name="Magnuson J."/>
            <person name="Mondo S."/>
            <person name="Nolan M."/>
            <person name="Ohm R."/>
            <person name="Pangilinan J."/>
            <person name="Park H.-J."/>
            <person name="Ramirez L."/>
            <person name="Alfaro M."/>
            <person name="Sun H."/>
            <person name="Tritt A."/>
            <person name="Yoshinaga Y."/>
            <person name="Zwiers L.-H."/>
            <person name="Turgeon B."/>
            <person name="Goodwin S."/>
            <person name="Spatafora J."/>
            <person name="Crous P."/>
            <person name="Grigoriev I."/>
        </authorList>
    </citation>
    <scope>NUCLEOTIDE SEQUENCE</scope>
    <source>
        <strain evidence="2">CBS 627.86</strain>
    </source>
</reference>